<feature type="transmembrane region" description="Helical" evidence="7">
    <location>
        <begin position="91"/>
        <end position="109"/>
    </location>
</feature>
<keyword evidence="5 7" id="KW-1133">Transmembrane helix</keyword>
<feature type="transmembrane region" description="Helical" evidence="7">
    <location>
        <begin position="225"/>
        <end position="246"/>
    </location>
</feature>
<keyword evidence="6 7" id="KW-0472">Membrane</keyword>
<feature type="transmembrane region" description="Helical" evidence="7">
    <location>
        <begin position="68"/>
        <end position="85"/>
    </location>
</feature>
<evidence type="ECO:0000313" key="10">
    <source>
        <dbReference type="Proteomes" id="UP000070352"/>
    </source>
</evidence>
<evidence type="ECO:0000256" key="1">
    <source>
        <dbReference type="ARBA" id="ARBA00004651"/>
    </source>
</evidence>
<evidence type="ECO:0000256" key="4">
    <source>
        <dbReference type="ARBA" id="ARBA00022692"/>
    </source>
</evidence>
<evidence type="ECO:0000256" key="2">
    <source>
        <dbReference type="ARBA" id="ARBA00022448"/>
    </source>
</evidence>
<dbReference type="EMBL" id="LSKU01000001">
    <property type="protein sequence ID" value="KXG44320.1"/>
    <property type="molecule type" value="Genomic_DNA"/>
</dbReference>
<evidence type="ECO:0000259" key="8">
    <source>
        <dbReference type="PROSITE" id="PS50850"/>
    </source>
</evidence>
<dbReference type="InterPro" id="IPR020846">
    <property type="entry name" value="MFS_dom"/>
</dbReference>
<comment type="caution">
    <text evidence="9">The sequence shown here is derived from an EMBL/GenBank/DDBJ whole genome shotgun (WGS) entry which is preliminary data.</text>
</comment>
<feature type="transmembrane region" description="Helical" evidence="7">
    <location>
        <begin position="350"/>
        <end position="373"/>
    </location>
</feature>
<dbReference type="GO" id="GO:0015213">
    <property type="term" value="F:uridine transmembrane transporter activity"/>
    <property type="evidence" value="ECO:0007669"/>
    <property type="project" value="TreeGrafter"/>
</dbReference>
<name>A0A135L5V5_9BACI</name>
<keyword evidence="10" id="KW-1185">Reference proteome</keyword>
<evidence type="ECO:0000313" key="9">
    <source>
        <dbReference type="EMBL" id="KXG44320.1"/>
    </source>
</evidence>
<dbReference type="InterPro" id="IPR036259">
    <property type="entry name" value="MFS_trans_sf"/>
</dbReference>
<feature type="transmembrane region" description="Helical" evidence="7">
    <location>
        <begin position="39"/>
        <end position="56"/>
    </location>
</feature>
<feature type="transmembrane region" description="Helical" evidence="7">
    <location>
        <begin position="322"/>
        <end position="344"/>
    </location>
</feature>
<dbReference type="RefSeq" id="WP_068725913.1">
    <property type="nucleotide sequence ID" value="NZ_LSKU01000001.1"/>
</dbReference>
<keyword evidence="4 7" id="KW-0812">Transmembrane</keyword>
<keyword evidence="2" id="KW-0813">Transport</keyword>
<dbReference type="InterPro" id="IPR024989">
    <property type="entry name" value="MFS_assoc_dom"/>
</dbReference>
<feature type="domain" description="Major facilitator superfamily (MFS) profile" evidence="8">
    <location>
        <begin position="196"/>
        <end position="376"/>
    </location>
</feature>
<accession>A0A135L5V5</accession>
<proteinExistence type="predicted"/>
<protein>
    <recommendedName>
        <fullName evidence="8">Major facilitator superfamily (MFS) profile domain-containing protein</fullName>
    </recommendedName>
</protein>
<dbReference type="GO" id="GO:0005886">
    <property type="term" value="C:plasma membrane"/>
    <property type="evidence" value="ECO:0007669"/>
    <property type="project" value="UniProtKB-SubCell"/>
</dbReference>
<feature type="transmembrane region" description="Helical" evidence="7">
    <location>
        <begin position="156"/>
        <end position="173"/>
    </location>
</feature>
<evidence type="ECO:0000256" key="5">
    <source>
        <dbReference type="ARBA" id="ARBA00022989"/>
    </source>
</evidence>
<dbReference type="PANTHER" id="PTHR23522">
    <property type="entry name" value="BLL5896 PROTEIN"/>
    <property type="match status" value="1"/>
</dbReference>
<reference evidence="9 10" key="1">
    <citation type="submission" date="2016-02" db="EMBL/GenBank/DDBJ databases">
        <title>Draft Genome for Tepidibacillus decaturensis nov. sp. Strain Z9, an Anaerobic, Moderately Thermophilic and Heterotrophic Bacterium from Deep Subsurface of the Illinois Basin, USA.</title>
        <authorList>
            <person name="Dong Y."/>
            <person name="Chang J.Y."/>
            <person name="Sanford R."/>
            <person name="Fouke B.W."/>
        </authorList>
    </citation>
    <scope>NUCLEOTIDE SEQUENCE [LARGE SCALE GENOMIC DNA]</scope>
    <source>
        <strain evidence="9 10">Z9</strain>
    </source>
</reference>
<feature type="transmembrane region" description="Helical" evidence="7">
    <location>
        <begin position="258"/>
        <end position="276"/>
    </location>
</feature>
<dbReference type="AlphaFoldDB" id="A0A135L5V5"/>
<dbReference type="GO" id="GO:0015212">
    <property type="term" value="F:cytidine transmembrane transporter activity"/>
    <property type="evidence" value="ECO:0007669"/>
    <property type="project" value="TreeGrafter"/>
</dbReference>
<sequence>MYTNLSGFYLLFFFGVGALYPSLSVYFKEQGLGEGQIGLLMSIGPVVAIIVQPLWGMICDRFRIEKKILFFTLLAAGFVALIFPYNQSYAIFILLNAALSLFQSAVVPISDNISMNFVHNYGGNYGDIRLWGAIGFAVAVWVAGTLSDLLDVQVIFYLYALFLGMAALITFNIPNETGQVSIQLFQGIRDLLKIPKFLIFLLGTFLLFGSINANNTYFGLFFKEIGGSMSGFGLAFLLAAGSEAPLMRVSGFLIRKFGLLPILLFSALVTTGRWLFYSFSTSVSWVLATTFVQGFSVGLYVPTAAQFVREISPKEMQVTAMSLYGSFGLGLGSMAVTMMGGWISEHYGMMNTYLFMAGTAFVGFFVFLSIWIMERK</sequence>
<feature type="transmembrane region" description="Helical" evidence="7">
    <location>
        <begin position="282"/>
        <end position="301"/>
    </location>
</feature>
<dbReference type="STRING" id="1413211.U473_10100"/>
<feature type="transmembrane region" description="Helical" evidence="7">
    <location>
        <begin position="7"/>
        <end position="27"/>
    </location>
</feature>
<feature type="transmembrane region" description="Helical" evidence="7">
    <location>
        <begin position="194"/>
        <end position="213"/>
    </location>
</feature>
<dbReference type="Proteomes" id="UP000070352">
    <property type="component" value="Unassembled WGS sequence"/>
</dbReference>
<gene>
    <name evidence="9" type="ORF">U473_10100</name>
</gene>
<feature type="transmembrane region" description="Helical" evidence="7">
    <location>
        <begin position="130"/>
        <end position="150"/>
    </location>
</feature>
<evidence type="ECO:0000256" key="3">
    <source>
        <dbReference type="ARBA" id="ARBA00022475"/>
    </source>
</evidence>
<comment type="subcellular location">
    <subcellularLocation>
        <location evidence="1">Cell membrane</location>
        <topology evidence="1">Multi-pass membrane protein</topology>
    </subcellularLocation>
</comment>
<dbReference type="PROSITE" id="PS50850">
    <property type="entry name" value="MFS"/>
    <property type="match status" value="1"/>
</dbReference>
<dbReference type="SUPFAM" id="SSF103473">
    <property type="entry name" value="MFS general substrate transporter"/>
    <property type="match status" value="1"/>
</dbReference>
<evidence type="ECO:0000256" key="7">
    <source>
        <dbReference type="SAM" id="Phobius"/>
    </source>
</evidence>
<dbReference type="PANTHER" id="PTHR23522:SF4">
    <property type="entry name" value="NUCLEOSIDE PERMEASE NUPG-RELATED"/>
    <property type="match status" value="1"/>
</dbReference>
<organism evidence="9 10">
    <name type="scientific">Tepidibacillus decaturensis</name>
    <dbReference type="NCBI Taxonomy" id="1413211"/>
    <lineage>
        <taxon>Bacteria</taxon>
        <taxon>Bacillati</taxon>
        <taxon>Bacillota</taxon>
        <taxon>Bacilli</taxon>
        <taxon>Bacillales</taxon>
        <taxon>Bacillaceae</taxon>
        <taxon>Tepidibacillus</taxon>
    </lineage>
</organism>
<keyword evidence="3" id="KW-1003">Cell membrane</keyword>
<evidence type="ECO:0000256" key="6">
    <source>
        <dbReference type="ARBA" id="ARBA00023136"/>
    </source>
</evidence>
<dbReference type="Pfam" id="PF12832">
    <property type="entry name" value="MFS_1_like"/>
    <property type="match status" value="1"/>
</dbReference>
<dbReference type="Gene3D" id="1.20.1250.20">
    <property type="entry name" value="MFS general substrate transporter like domains"/>
    <property type="match status" value="2"/>
</dbReference>